<keyword evidence="4 5" id="KW-0238">DNA-binding</keyword>
<dbReference type="OrthoDB" id="6576488at2759"/>
<evidence type="ECO:0000256" key="3">
    <source>
        <dbReference type="ARBA" id="ARBA00022833"/>
    </source>
</evidence>
<comment type="caution">
    <text evidence="7">The sequence shown here is derived from an EMBL/GenBank/DDBJ whole genome shotgun (WGS) entry which is preliminary data.</text>
</comment>
<organism evidence="7 8">
    <name type="scientific">Aphis glycines</name>
    <name type="common">Soybean aphid</name>
    <dbReference type="NCBI Taxonomy" id="307491"/>
    <lineage>
        <taxon>Eukaryota</taxon>
        <taxon>Metazoa</taxon>
        <taxon>Ecdysozoa</taxon>
        <taxon>Arthropoda</taxon>
        <taxon>Hexapoda</taxon>
        <taxon>Insecta</taxon>
        <taxon>Pterygota</taxon>
        <taxon>Neoptera</taxon>
        <taxon>Paraneoptera</taxon>
        <taxon>Hemiptera</taxon>
        <taxon>Sternorrhyncha</taxon>
        <taxon>Aphidomorpha</taxon>
        <taxon>Aphidoidea</taxon>
        <taxon>Aphididae</taxon>
        <taxon>Aphidini</taxon>
        <taxon>Aphis</taxon>
        <taxon>Aphis</taxon>
    </lineage>
</organism>
<gene>
    <name evidence="7" type="ORF">AGLY_002813</name>
</gene>
<proteinExistence type="predicted"/>
<dbReference type="InterPro" id="IPR026516">
    <property type="entry name" value="THAP1/10"/>
</dbReference>
<keyword evidence="2 5" id="KW-0863">Zinc-finger</keyword>
<dbReference type="EMBL" id="VYZN01000009">
    <property type="protein sequence ID" value="KAE9542902.1"/>
    <property type="molecule type" value="Genomic_DNA"/>
</dbReference>
<dbReference type="AlphaFoldDB" id="A0A6G0U3P6"/>
<evidence type="ECO:0000256" key="4">
    <source>
        <dbReference type="ARBA" id="ARBA00023125"/>
    </source>
</evidence>
<evidence type="ECO:0000256" key="1">
    <source>
        <dbReference type="ARBA" id="ARBA00022723"/>
    </source>
</evidence>
<keyword evidence="1" id="KW-0479">Metal-binding</keyword>
<dbReference type="GO" id="GO:0008270">
    <property type="term" value="F:zinc ion binding"/>
    <property type="evidence" value="ECO:0007669"/>
    <property type="project" value="UniProtKB-KW"/>
</dbReference>
<dbReference type="Gene3D" id="6.20.210.20">
    <property type="entry name" value="THAP domain"/>
    <property type="match status" value="1"/>
</dbReference>
<dbReference type="Proteomes" id="UP000475862">
    <property type="component" value="Unassembled WGS sequence"/>
</dbReference>
<accession>A0A6G0U3P6</accession>
<dbReference type="PANTHER" id="PTHR46600">
    <property type="entry name" value="THAP DOMAIN-CONTAINING"/>
    <property type="match status" value="1"/>
</dbReference>
<dbReference type="PANTHER" id="PTHR46600:SF11">
    <property type="entry name" value="THAP DOMAIN-CONTAINING PROTEIN 10"/>
    <property type="match status" value="1"/>
</dbReference>
<evidence type="ECO:0000256" key="5">
    <source>
        <dbReference type="PROSITE-ProRule" id="PRU00309"/>
    </source>
</evidence>
<dbReference type="InterPro" id="IPR038441">
    <property type="entry name" value="THAP_Znf_sf"/>
</dbReference>
<dbReference type="SUPFAM" id="SSF57716">
    <property type="entry name" value="Glucocorticoid receptor-like (DNA-binding domain)"/>
    <property type="match status" value="1"/>
</dbReference>
<dbReference type="SMART" id="SM00980">
    <property type="entry name" value="THAP"/>
    <property type="match status" value="1"/>
</dbReference>
<protein>
    <recommendedName>
        <fullName evidence="6">THAP-type domain-containing protein</fullName>
    </recommendedName>
</protein>
<dbReference type="SMART" id="SM00692">
    <property type="entry name" value="DM3"/>
    <property type="match status" value="1"/>
</dbReference>
<feature type="domain" description="THAP-type" evidence="6">
    <location>
        <begin position="1"/>
        <end position="84"/>
    </location>
</feature>
<dbReference type="PROSITE" id="PS50950">
    <property type="entry name" value="ZF_THAP"/>
    <property type="match status" value="1"/>
</dbReference>
<evidence type="ECO:0000256" key="2">
    <source>
        <dbReference type="ARBA" id="ARBA00022771"/>
    </source>
</evidence>
<dbReference type="GO" id="GO:0043565">
    <property type="term" value="F:sequence-specific DNA binding"/>
    <property type="evidence" value="ECO:0007669"/>
    <property type="project" value="InterPro"/>
</dbReference>
<name>A0A6G0U3P6_APHGL</name>
<evidence type="ECO:0000259" key="6">
    <source>
        <dbReference type="PROSITE" id="PS50950"/>
    </source>
</evidence>
<keyword evidence="3" id="KW-0862">Zinc</keyword>
<keyword evidence="8" id="KW-1185">Reference proteome</keyword>
<dbReference type="InterPro" id="IPR006612">
    <property type="entry name" value="THAP_Znf"/>
</dbReference>
<sequence>MPSCYVCGRTRNQKTKTQNISFHKFPVKNKFVRDKWKNFILKNKLNIQNINKYSVICSKHFVQACFVMRNNKTFLVKNAVPTIIISRIKGARNLYSEKVKHLNVSFLCSNNEPMRSFYVTQTLVKVPMYVICGDESISDPNTNTSINIEELKDQISMSVNVVNECEISSLIPKHSSLNISKKVPATINVDNINECGVMPLTPANSNIMNKSKHDESCTVLLKNSNSSFVAASEFDSYDTPRRLFLKSGFS</sequence>
<evidence type="ECO:0000313" key="8">
    <source>
        <dbReference type="Proteomes" id="UP000475862"/>
    </source>
</evidence>
<dbReference type="Pfam" id="PF05485">
    <property type="entry name" value="THAP"/>
    <property type="match status" value="1"/>
</dbReference>
<evidence type="ECO:0000313" key="7">
    <source>
        <dbReference type="EMBL" id="KAE9542902.1"/>
    </source>
</evidence>
<reference evidence="7 8" key="1">
    <citation type="submission" date="2019-08" db="EMBL/GenBank/DDBJ databases">
        <title>The genome of the soybean aphid Biotype 1, its phylome, world population structure and adaptation to the North American continent.</title>
        <authorList>
            <person name="Giordano R."/>
            <person name="Donthu R.K."/>
            <person name="Hernandez A.G."/>
            <person name="Wright C.L."/>
            <person name="Zimin A.V."/>
        </authorList>
    </citation>
    <scope>NUCLEOTIDE SEQUENCE [LARGE SCALE GENOMIC DNA]</scope>
    <source>
        <tissue evidence="7">Whole aphids</tissue>
    </source>
</reference>